<dbReference type="EMBL" id="JANVAD010000004">
    <property type="protein sequence ID" value="MCS6522953.1"/>
    <property type="molecule type" value="Genomic_DNA"/>
</dbReference>
<dbReference type="InterPro" id="IPR027417">
    <property type="entry name" value="P-loop_NTPase"/>
</dbReference>
<evidence type="ECO:0000256" key="7">
    <source>
        <dbReference type="SAM" id="MobiDB-lite"/>
    </source>
</evidence>
<dbReference type="Proteomes" id="UP001652264">
    <property type="component" value="Unassembled WGS sequence"/>
</dbReference>
<keyword evidence="6" id="KW-0046">Antibiotic resistance</keyword>
<protein>
    <submittedName>
        <fullName evidence="9">ATP-binding cassette domain-containing protein</fullName>
    </submittedName>
</protein>
<dbReference type="PANTHER" id="PTHR42711">
    <property type="entry name" value="ABC TRANSPORTER ATP-BINDING PROTEIN"/>
    <property type="match status" value="1"/>
</dbReference>
<keyword evidence="10" id="KW-1185">Reference proteome</keyword>
<evidence type="ECO:0000259" key="8">
    <source>
        <dbReference type="PROSITE" id="PS50893"/>
    </source>
</evidence>
<dbReference type="GO" id="GO:0005524">
    <property type="term" value="F:ATP binding"/>
    <property type="evidence" value="ECO:0007669"/>
    <property type="project" value="UniProtKB-KW"/>
</dbReference>
<proteinExistence type="inferred from homology"/>
<evidence type="ECO:0000256" key="3">
    <source>
        <dbReference type="ARBA" id="ARBA00022448"/>
    </source>
</evidence>
<dbReference type="Gene3D" id="3.40.50.300">
    <property type="entry name" value="P-loop containing nucleotide triphosphate hydrolases"/>
    <property type="match status" value="1"/>
</dbReference>
<feature type="compositionally biased region" description="Gly residues" evidence="7">
    <location>
        <begin position="320"/>
        <end position="329"/>
    </location>
</feature>
<dbReference type="InterPro" id="IPR050763">
    <property type="entry name" value="ABC_transporter_ATP-binding"/>
</dbReference>
<feature type="region of interest" description="Disordered" evidence="7">
    <location>
        <begin position="303"/>
        <end position="329"/>
    </location>
</feature>
<comment type="caution">
    <text evidence="9">The sequence shown here is derived from an EMBL/GenBank/DDBJ whole genome shotgun (WGS) entry which is preliminary data.</text>
</comment>
<keyword evidence="3" id="KW-0813">Transport</keyword>
<dbReference type="PROSITE" id="PS50893">
    <property type="entry name" value="ABC_TRANSPORTER_2"/>
    <property type="match status" value="1"/>
</dbReference>
<reference evidence="9 10" key="1">
    <citation type="submission" date="2022-08" db="EMBL/GenBank/DDBJ databases">
        <title>Taxonomy of Curtobacterium flaccumfaciens.</title>
        <authorList>
            <person name="Osdaghi E."/>
            <person name="Taghavi S.M."/>
            <person name="Hamidizade M."/>
            <person name="Abachi H."/>
            <person name="Fazliarab A."/>
            <person name="Baeyen S."/>
            <person name="Portier P."/>
            <person name="Van Vaerenbergh J."/>
            <person name="Jacques M.-A."/>
        </authorList>
    </citation>
    <scope>NUCLEOTIDE SEQUENCE [LARGE SCALE GENOMIC DNA]</scope>
    <source>
        <strain evidence="9 10">LMG8786T</strain>
    </source>
</reference>
<gene>
    <name evidence="9" type="ORF">NYQ28_10300</name>
</gene>
<dbReference type="InterPro" id="IPR003593">
    <property type="entry name" value="AAA+_ATPase"/>
</dbReference>
<evidence type="ECO:0000256" key="4">
    <source>
        <dbReference type="ARBA" id="ARBA00022741"/>
    </source>
</evidence>
<keyword evidence="5 9" id="KW-0067">ATP-binding</keyword>
<name>A0ABT2HIJ4_9MICO</name>
<evidence type="ECO:0000313" key="9">
    <source>
        <dbReference type="EMBL" id="MCS6522953.1"/>
    </source>
</evidence>
<evidence type="ECO:0000256" key="5">
    <source>
        <dbReference type="ARBA" id="ARBA00022840"/>
    </source>
</evidence>
<evidence type="ECO:0000256" key="6">
    <source>
        <dbReference type="ARBA" id="ARBA00023251"/>
    </source>
</evidence>
<dbReference type="InterPro" id="IPR003439">
    <property type="entry name" value="ABC_transporter-like_ATP-bd"/>
</dbReference>
<dbReference type="InterPro" id="IPR017871">
    <property type="entry name" value="ABC_transporter-like_CS"/>
</dbReference>
<dbReference type="GeneID" id="95324922"/>
<evidence type="ECO:0000313" key="10">
    <source>
        <dbReference type="Proteomes" id="UP001652264"/>
    </source>
</evidence>
<dbReference type="SMART" id="SM00382">
    <property type="entry name" value="AAA"/>
    <property type="match status" value="1"/>
</dbReference>
<comment type="subcellular location">
    <subcellularLocation>
        <location evidence="1">Cell membrane</location>
        <topology evidence="1">Peripheral membrane protein</topology>
    </subcellularLocation>
</comment>
<accession>A0ABT2HIJ4</accession>
<comment type="similarity">
    <text evidence="2">Belongs to the ABC transporter superfamily.</text>
</comment>
<evidence type="ECO:0000256" key="1">
    <source>
        <dbReference type="ARBA" id="ARBA00004202"/>
    </source>
</evidence>
<dbReference type="RefSeq" id="WP_229666661.1">
    <property type="nucleotide sequence ID" value="NZ_BMNV01000001.1"/>
</dbReference>
<evidence type="ECO:0000256" key="2">
    <source>
        <dbReference type="ARBA" id="ARBA00005417"/>
    </source>
</evidence>
<dbReference type="Pfam" id="PF00005">
    <property type="entry name" value="ABC_tran"/>
    <property type="match status" value="1"/>
</dbReference>
<dbReference type="PANTHER" id="PTHR42711:SF5">
    <property type="entry name" value="ABC TRANSPORTER ATP-BINDING PROTEIN NATA"/>
    <property type="match status" value="1"/>
</dbReference>
<dbReference type="PROSITE" id="PS00211">
    <property type="entry name" value="ABC_TRANSPORTER_1"/>
    <property type="match status" value="1"/>
</dbReference>
<organism evidence="9 10">
    <name type="scientific">Curtobacterium citreum</name>
    <dbReference type="NCBI Taxonomy" id="2036"/>
    <lineage>
        <taxon>Bacteria</taxon>
        <taxon>Bacillati</taxon>
        <taxon>Actinomycetota</taxon>
        <taxon>Actinomycetes</taxon>
        <taxon>Micrococcales</taxon>
        <taxon>Microbacteriaceae</taxon>
        <taxon>Curtobacterium</taxon>
    </lineage>
</organism>
<keyword evidence="4" id="KW-0547">Nucleotide-binding</keyword>
<feature type="compositionally biased region" description="Basic and acidic residues" evidence="7">
    <location>
        <begin position="303"/>
        <end position="314"/>
    </location>
</feature>
<feature type="domain" description="ABC transporter" evidence="8">
    <location>
        <begin position="6"/>
        <end position="232"/>
    </location>
</feature>
<sequence length="329" mass="34993">MSGADISVQDFVMRFGDRDVVDGLSFDVAPGETFGLLGSNGSGKTTTIRALLGITTPTAGTLTVDGVPYRPATGGIGYLPEERGLYRKESVIDVMTYFGMLRGLRRPEATAWSTAYLERVGLADRAKLRVDKLSGGQQQKVQLGITIMDRPRLLILDEPTKGLDPVNRRLLLDLVAERKADGATVVLVTHHMDEVERLCDRILLLKDGRAAAYGSIPEVQDAFGGAVAHVTLDGSVPESPLYRVVRHEGHVAYLALTDAAAPDGSDVLAALVSAGVHVTGFTMRRIPLDEIFVQVYGHDAGHDDLPATSEHEETSTSTGTGTGASGAAA</sequence>
<dbReference type="SUPFAM" id="SSF52540">
    <property type="entry name" value="P-loop containing nucleoside triphosphate hydrolases"/>
    <property type="match status" value="1"/>
</dbReference>